<keyword evidence="9" id="KW-0227">DNA damage</keyword>
<evidence type="ECO:0000313" key="25">
    <source>
        <dbReference type="EMBL" id="SFO63201.1"/>
    </source>
</evidence>
<keyword evidence="26" id="KW-1185">Reference proteome</keyword>
<dbReference type="EMBL" id="FOWD01000051">
    <property type="protein sequence ID" value="SFO63201.1"/>
    <property type="molecule type" value="Genomic_DNA"/>
</dbReference>
<evidence type="ECO:0000256" key="17">
    <source>
        <dbReference type="ARBA" id="ARBA00023211"/>
    </source>
</evidence>
<dbReference type="Pfam" id="PF04679">
    <property type="entry name" value="DNA_ligase_A_C"/>
    <property type="match status" value="1"/>
</dbReference>
<dbReference type="GO" id="GO:0004527">
    <property type="term" value="F:exonuclease activity"/>
    <property type="evidence" value="ECO:0007669"/>
    <property type="project" value="UniProtKB-KW"/>
</dbReference>
<dbReference type="NCBIfam" id="TIGR02776">
    <property type="entry name" value="NHEJ_ligase_prk"/>
    <property type="match status" value="1"/>
</dbReference>
<dbReference type="PROSITE" id="PS50160">
    <property type="entry name" value="DNA_LIGASE_A3"/>
    <property type="match status" value="1"/>
</dbReference>
<dbReference type="InterPro" id="IPR014144">
    <property type="entry name" value="LigD_PE_domain"/>
</dbReference>
<dbReference type="GO" id="GO:0006281">
    <property type="term" value="P:DNA repair"/>
    <property type="evidence" value="ECO:0007669"/>
    <property type="project" value="UniProtKB-KW"/>
</dbReference>
<evidence type="ECO:0000256" key="2">
    <source>
        <dbReference type="ARBA" id="ARBA00012727"/>
    </source>
</evidence>
<keyword evidence="3 25" id="KW-0436">Ligase</keyword>
<dbReference type="GO" id="GO:0003887">
    <property type="term" value="F:DNA-directed DNA polymerase activity"/>
    <property type="evidence" value="ECO:0007669"/>
    <property type="project" value="UniProtKB-KW"/>
</dbReference>
<proteinExistence type="inferred from homology"/>
<evidence type="ECO:0000256" key="18">
    <source>
        <dbReference type="ARBA" id="ARBA00023268"/>
    </source>
</evidence>
<reference evidence="25 26" key="1">
    <citation type="submission" date="2016-10" db="EMBL/GenBank/DDBJ databases">
        <authorList>
            <person name="de Groot N.N."/>
        </authorList>
    </citation>
    <scope>NUCLEOTIDE SEQUENCE [LARGE SCALE GENOMIC DNA]</scope>
    <source>
        <strain evidence="25 26">DSM 1283</strain>
    </source>
</reference>
<keyword evidence="11" id="KW-0269">Exonuclease</keyword>
<dbReference type="NCBIfam" id="TIGR02777">
    <property type="entry name" value="LigD_PE_dom"/>
    <property type="match status" value="1"/>
</dbReference>
<dbReference type="GO" id="GO:0003677">
    <property type="term" value="F:DNA binding"/>
    <property type="evidence" value="ECO:0007669"/>
    <property type="project" value="UniProtKB-KW"/>
</dbReference>
<dbReference type="GO" id="GO:0003910">
    <property type="term" value="F:DNA ligase (ATP) activity"/>
    <property type="evidence" value="ECO:0007669"/>
    <property type="project" value="UniProtKB-EC"/>
</dbReference>
<feature type="region of interest" description="Disordered" evidence="23">
    <location>
        <begin position="1"/>
        <end position="21"/>
    </location>
</feature>
<comment type="cofactor">
    <cofactor evidence="1">
        <name>Mn(2+)</name>
        <dbReference type="ChEBI" id="CHEBI:29035"/>
    </cofactor>
</comment>
<dbReference type="InterPro" id="IPR012340">
    <property type="entry name" value="NA-bd_OB-fold"/>
</dbReference>
<evidence type="ECO:0000256" key="22">
    <source>
        <dbReference type="ARBA" id="ARBA00049990"/>
    </source>
</evidence>
<dbReference type="RefSeq" id="WP_091688816.1">
    <property type="nucleotide sequence ID" value="NZ_BAABFM010000041.1"/>
</dbReference>
<comment type="similarity">
    <text evidence="22">In the N-terminal section; belongs to the LigD polymerase family.</text>
</comment>
<keyword evidence="12" id="KW-0067">ATP-binding</keyword>
<evidence type="ECO:0000256" key="8">
    <source>
        <dbReference type="ARBA" id="ARBA00022741"/>
    </source>
</evidence>
<dbReference type="Pfam" id="PF01068">
    <property type="entry name" value="DNA_ligase_A_M"/>
    <property type="match status" value="1"/>
</dbReference>
<dbReference type="OrthoDB" id="9802472at2"/>
<dbReference type="PANTHER" id="PTHR42705">
    <property type="entry name" value="BIFUNCTIONAL NON-HOMOLOGOUS END JOINING PROTEIN LIGD"/>
    <property type="match status" value="1"/>
</dbReference>
<evidence type="ECO:0000256" key="21">
    <source>
        <dbReference type="ARBA" id="ARBA00049981"/>
    </source>
</evidence>
<keyword evidence="15" id="KW-0233">DNA recombination</keyword>
<dbReference type="InterPro" id="IPR052171">
    <property type="entry name" value="NHEJ_LigD"/>
</dbReference>
<dbReference type="CDD" id="cd04862">
    <property type="entry name" value="PaeLigD_Pol_like"/>
    <property type="match status" value="1"/>
</dbReference>
<evidence type="ECO:0000256" key="14">
    <source>
        <dbReference type="ARBA" id="ARBA00023125"/>
    </source>
</evidence>
<keyword evidence="10" id="KW-0378">Hydrolase</keyword>
<comment type="catalytic activity">
    <reaction evidence="20">
        <text>ATP + (deoxyribonucleotide)n-3'-hydroxyl + 5'-phospho-(deoxyribonucleotide)m = (deoxyribonucleotide)n+m + AMP + diphosphate.</text>
        <dbReference type="EC" id="6.5.1.1"/>
    </reaction>
</comment>
<dbReference type="NCBIfam" id="TIGR02779">
    <property type="entry name" value="NHEJ_ligase_lig"/>
    <property type="match status" value="1"/>
</dbReference>
<gene>
    <name evidence="25" type="ORF">SAMN04489757_1513</name>
</gene>
<dbReference type="Gene3D" id="3.90.920.10">
    <property type="entry name" value="DNA primase, PRIM domain"/>
    <property type="match status" value="1"/>
</dbReference>
<evidence type="ECO:0000256" key="12">
    <source>
        <dbReference type="ARBA" id="ARBA00022840"/>
    </source>
</evidence>
<evidence type="ECO:0000256" key="23">
    <source>
        <dbReference type="SAM" id="MobiDB-lite"/>
    </source>
</evidence>
<keyword evidence="14" id="KW-0238">DNA-binding</keyword>
<evidence type="ECO:0000256" key="5">
    <source>
        <dbReference type="ARBA" id="ARBA00022695"/>
    </source>
</evidence>
<keyword evidence="17" id="KW-0464">Manganese</keyword>
<keyword evidence="4" id="KW-0808">Transferase</keyword>
<dbReference type="InterPro" id="IPR012310">
    <property type="entry name" value="DNA_ligase_ATP-dep_cent"/>
</dbReference>
<dbReference type="InterPro" id="IPR014145">
    <property type="entry name" value="LigD_pol_dom"/>
</dbReference>
<sequence length="812" mass="92717">MTSKLNEYNQKRNFDRTFEPEGKTEDSEEILRFVVQHHLARKDHYDLRLEWNEVLLSWAVPKGPSYDTHDKRLAVQVEDHPLEYRNFEGTIPKGEYGGGVVMLWDEGFWEPYGNVEEGLREGMLKFVLKGKRLKGKWALVRLKAKAGETKDNWLLLKEKDDYVKDTDGISEFITSIRTGRTMKEIEEGEDEKIIRNPFSKVDVQLAKLVNTVPEGEDWLYELKYDGYRIIAFVEGNSVRLITRNGNDYMRRFHDVATSLIDLAGGRAVVLDGEMAVTDPSGKTDFQALQNYMKNPKTQNLTYIVFDLLALDGADLRGYPLIKRKEMLETLMKDAPKNLYYSRYVRGIGKESFAVACDAGMEGIVGKKADSVYSGTRNGDWIKLKCDKRQEFVIGGYTLSDKKTWGISSLLLGIYEGEELVYAGRAGTGLSESDMKTLEKKFENIKRMNPAFKIAPSPKSNEKITWLEPELVAEIKFAEWTKENLLRQASFKGIRTDKDPMDIKKEKAEDEKYQYSVKEVEKPMEVNANSIIIQGIKISNPDKVMFDDPVTTKIDVVQYYEKVSERMLPYVSHRILSIVRCPKGISQTCFYKKHPGAGSKGIITIPITTSSGEIEDYFYIENAPGLISEVQMGTLEFHTWGSRVDEIEKPDVMVFDLDPDKGMDLSRVRQGVLDIRSILNELSLNSYLKTSGGKGYHVVVPLKPVVTWDAFHDFARRVAEVMEQKWPDRYTSNVRKAKRTDKIFIDWIRNGRGATSIAPYSIRARKGARVSMPIAWDELDTVAPDGITMADALLRISDSDPWKGFFQNDQMLK</sequence>
<organism evidence="25 26">
    <name type="scientific">Anaerocolumna aminovalerica</name>
    <dbReference type="NCBI Taxonomy" id="1527"/>
    <lineage>
        <taxon>Bacteria</taxon>
        <taxon>Bacillati</taxon>
        <taxon>Bacillota</taxon>
        <taxon>Clostridia</taxon>
        <taxon>Lachnospirales</taxon>
        <taxon>Lachnospiraceae</taxon>
        <taxon>Anaerocolumna</taxon>
    </lineage>
</organism>
<comment type="similarity">
    <text evidence="21">In the C-terminal section; belongs to the ATP-dependent DNA ligase family.</text>
</comment>
<dbReference type="STRING" id="1527.SAMN04489757_1513"/>
<evidence type="ECO:0000256" key="16">
    <source>
        <dbReference type="ARBA" id="ARBA00023204"/>
    </source>
</evidence>
<evidence type="ECO:0000256" key="6">
    <source>
        <dbReference type="ARBA" id="ARBA00022722"/>
    </source>
</evidence>
<dbReference type="Proteomes" id="UP000198806">
    <property type="component" value="Unassembled WGS sequence"/>
</dbReference>
<dbReference type="NCBIfam" id="TIGR02778">
    <property type="entry name" value="ligD_pol"/>
    <property type="match status" value="1"/>
</dbReference>
<dbReference type="InterPro" id="IPR033651">
    <property type="entry name" value="PaeLigD_Pol-like"/>
</dbReference>
<evidence type="ECO:0000313" key="26">
    <source>
        <dbReference type="Proteomes" id="UP000198806"/>
    </source>
</evidence>
<evidence type="ECO:0000256" key="11">
    <source>
        <dbReference type="ARBA" id="ARBA00022839"/>
    </source>
</evidence>
<evidence type="ECO:0000256" key="4">
    <source>
        <dbReference type="ARBA" id="ARBA00022679"/>
    </source>
</evidence>
<evidence type="ECO:0000256" key="20">
    <source>
        <dbReference type="ARBA" id="ARBA00034003"/>
    </source>
</evidence>
<dbReference type="SUPFAM" id="SSF50249">
    <property type="entry name" value="Nucleic acid-binding proteins"/>
    <property type="match status" value="1"/>
</dbReference>
<dbReference type="InterPro" id="IPR014146">
    <property type="entry name" value="LigD_ligase_dom"/>
</dbReference>
<keyword evidence="8" id="KW-0547">Nucleotide-binding</keyword>
<name>A0A1I5ISR0_9FIRM</name>
<dbReference type="GO" id="GO:0006310">
    <property type="term" value="P:DNA recombination"/>
    <property type="evidence" value="ECO:0007669"/>
    <property type="project" value="UniProtKB-KW"/>
</dbReference>
<evidence type="ECO:0000256" key="1">
    <source>
        <dbReference type="ARBA" id="ARBA00001936"/>
    </source>
</evidence>
<feature type="compositionally biased region" description="Basic and acidic residues" evidence="23">
    <location>
        <begin position="9"/>
        <end position="21"/>
    </location>
</feature>
<evidence type="ECO:0000256" key="13">
    <source>
        <dbReference type="ARBA" id="ARBA00022932"/>
    </source>
</evidence>
<dbReference type="CDD" id="cd07906">
    <property type="entry name" value="Adenylation_DNA_ligase_LigD_LigC"/>
    <property type="match status" value="1"/>
</dbReference>
<dbReference type="AlphaFoldDB" id="A0A1I5ISR0"/>
<evidence type="ECO:0000256" key="7">
    <source>
        <dbReference type="ARBA" id="ARBA00022723"/>
    </source>
</evidence>
<dbReference type="PANTHER" id="PTHR42705:SF2">
    <property type="entry name" value="BIFUNCTIONAL NON-HOMOLOGOUS END JOINING PROTEIN LIGD"/>
    <property type="match status" value="1"/>
</dbReference>
<evidence type="ECO:0000256" key="10">
    <source>
        <dbReference type="ARBA" id="ARBA00022801"/>
    </source>
</evidence>
<dbReference type="Gene3D" id="3.30.1490.70">
    <property type="match status" value="1"/>
</dbReference>
<dbReference type="SUPFAM" id="SSF56091">
    <property type="entry name" value="DNA ligase/mRNA capping enzyme, catalytic domain"/>
    <property type="match status" value="1"/>
</dbReference>
<dbReference type="Pfam" id="PF13298">
    <property type="entry name" value="LigD_N"/>
    <property type="match status" value="1"/>
</dbReference>
<feature type="domain" description="ATP-dependent DNA ligase family profile" evidence="24">
    <location>
        <begin position="293"/>
        <end position="426"/>
    </location>
</feature>
<dbReference type="GO" id="GO:0046872">
    <property type="term" value="F:metal ion binding"/>
    <property type="evidence" value="ECO:0007669"/>
    <property type="project" value="UniProtKB-KW"/>
</dbReference>
<keyword evidence="5" id="KW-0548">Nucleotidyltransferase</keyword>
<dbReference type="Gene3D" id="2.40.50.140">
    <property type="entry name" value="Nucleic acid-binding proteins"/>
    <property type="match status" value="1"/>
</dbReference>
<evidence type="ECO:0000256" key="3">
    <source>
        <dbReference type="ARBA" id="ARBA00022598"/>
    </source>
</evidence>
<evidence type="ECO:0000256" key="15">
    <source>
        <dbReference type="ARBA" id="ARBA00023172"/>
    </source>
</evidence>
<keyword evidence="7" id="KW-0479">Metal-binding</keyword>
<evidence type="ECO:0000256" key="9">
    <source>
        <dbReference type="ARBA" id="ARBA00022763"/>
    </source>
</evidence>
<evidence type="ECO:0000256" key="19">
    <source>
        <dbReference type="ARBA" id="ARBA00029943"/>
    </source>
</evidence>
<dbReference type="InterPro" id="IPR014143">
    <property type="entry name" value="NHEJ_ligase_prk"/>
</dbReference>
<dbReference type="CDD" id="cd07971">
    <property type="entry name" value="OBF_DNA_ligase_LigD"/>
    <property type="match status" value="1"/>
</dbReference>
<keyword evidence="16" id="KW-0234">DNA repair</keyword>
<keyword evidence="13" id="KW-0239">DNA-directed DNA polymerase</keyword>
<dbReference type="Gene3D" id="3.30.470.30">
    <property type="entry name" value="DNA ligase/mRNA capping enzyme"/>
    <property type="match status" value="1"/>
</dbReference>
<dbReference type="GO" id="GO:0005524">
    <property type="term" value="F:ATP binding"/>
    <property type="evidence" value="ECO:0007669"/>
    <property type="project" value="UniProtKB-KW"/>
</dbReference>
<dbReference type="EC" id="6.5.1.1" evidence="2"/>
<dbReference type="Pfam" id="PF21686">
    <property type="entry name" value="LigD_Prim-Pol"/>
    <property type="match status" value="1"/>
</dbReference>
<evidence type="ECO:0000259" key="24">
    <source>
        <dbReference type="PROSITE" id="PS50160"/>
    </source>
</evidence>
<keyword evidence="6" id="KW-0540">Nuclease</keyword>
<keyword evidence="18" id="KW-0511">Multifunctional enzyme</keyword>
<accession>A0A1I5ISR0</accession>
<dbReference type="InterPro" id="IPR012309">
    <property type="entry name" value="DNA_ligase_ATP-dep_C"/>
</dbReference>
<protein>
    <recommendedName>
        <fullName evidence="2">DNA ligase (ATP)</fullName>
        <ecNumber evidence="2">6.5.1.1</ecNumber>
    </recommendedName>
    <alternativeName>
        <fullName evidence="19">NHEJ DNA polymerase</fullName>
    </alternativeName>
</protein>